<dbReference type="EMBL" id="LXQA011030245">
    <property type="protein sequence ID" value="MCI81890.1"/>
    <property type="molecule type" value="Genomic_DNA"/>
</dbReference>
<proteinExistence type="predicted"/>
<organism evidence="1 2">
    <name type="scientific">Trifolium medium</name>
    <dbReference type="NCBI Taxonomy" id="97028"/>
    <lineage>
        <taxon>Eukaryota</taxon>
        <taxon>Viridiplantae</taxon>
        <taxon>Streptophyta</taxon>
        <taxon>Embryophyta</taxon>
        <taxon>Tracheophyta</taxon>
        <taxon>Spermatophyta</taxon>
        <taxon>Magnoliopsida</taxon>
        <taxon>eudicotyledons</taxon>
        <taxon>Gunneridae</taxon>
        <taxon>Pentapetalae</taxon>
        <taxon>rosids</taxon>
        <taxon>fabids</taxon>
        <taxon>Fabales</taxon>
        <taxon>Fabaceae</taxon>
        <taxon>Papilionoideae</taxon>
        <taxon>50 kb inversion clade</taxon>
        <taxon>NPAAA clade</taxon>
        <taxon>Hologalegina</taxon>
        <taxon>IRL clade</taxon>
        <taxon>Trifolieae</taxon>
        <taxon>Trifolium</taxon>
    </lineage>
</organism>
<evidence type="ECO:0000313" key="2">
    <source>
        <dbReference type="Proteomes" id="UP000265520"/>
    </source>
</evidence>
<evidence type="ECO:0000313" key="1">
    <source>
        <dbReference type="EMBL" id="MCI81890.1"/>
    </source>
</evidence>
<dbReference type="Proteomes" id="UP000265520">
    <property type="component" value="Unassembled WGS sequence"/>
</dbReference>
<name>A0A392V620_9FABA</name>
<keyword evidence="2" id="KW-1185">Reference proteome</keyword>
<sequence>MNLRKDGDGEKYLPVMEERGWKTDLEAWRRMEKHPPTISGPVDIPSL</sequence>
<comment type="caution">
    <text evidence="1">The sequence shown here is derived from an EMBL/GenBank/DDBJ whole genome shotgun (WGS) entry which is preliminary data.</text>
</comment>
<reference evidence="1 2" key="1">
    <citation type="journal article" date="2018" name="Front. Plant Sci.">
        <title>Red Clover (Trifolium pratense) and Zigzag Clover (T. medium) - A Picture of Genomic Similarities and Differences.</title>
        <authorList>
            <person name="Dluhosova J."/>
            <person name="Istvanek J."/>
            <person name="Nedelnik J."/>
            <person name="Repkova J."/>
        </authorList>
    </citation>
    <scope>NUCLEOTIDE SEQUENCE [LARGE SCALE GENOMIC DNA]</scope>
    <source>
        <strain evidence="2">cv. 10/8</strain>
        <tissue evidence="1">Leaf</tissue>
    </source>
</reference>
<feature type="non-terminal residue" evidence="1">
    <location>
        <position position="47"/>
    </location>
</feature>
<protein>
    <submittedName>
        <fullName evidence="1">Uncharacterized protein</fullName>
    </submittedName>
</protein>
<accession>A0A392V620</accession>
<dbReference type="AlphaFoldDB" id="A0A392V620"/>